<dbReference type="CDD" id="cd00854">
    <property type="entry name" value="NagA"/>
    <property type="match status" value="1"/>
</dbReference>
<dbReference type="Gene3D" id="2.30.40.10">
    <property type="entry name" value="Urease, subunit C, domain 1"/>
    <property type="match status" value="1"/>
</dbReference>
<dbReference type="AlphaFoldDB" id="A0A5Q2FFH2"/>
<evidence type="ECO:0000256" key="3">
    <source>
        <dbReference type="ARBA" id="ARBA00022801"/>
    </source>
</evidence>
<evidence type="ECO:0000256" key="1">
    <source>
        <dbReference type="ARBA" id="ARBA00010716"/>
    </source>
</evidence>
<name>A0A5Q2FFH2_9ACTN</name>
<dbReference type="GO" id="GO:0006046">
    <property type="term" value="P:N-acetylglucosamine catabolic process"/>
    <property type="evidence" value="ECO:0007669"/>
    <property type="project" value="TreeGrafter"/>
</dbReference>
<evidence type="ECO:0000256" key="4">
    <source>
        <dbReference type="ARBA" id="ARBA00023277"/>
    </source>
</evidence>
<sequence>MTATVLRATRVLTPDPVDDGWVRVEGERVVGVGSGPVPAAAAQDADVVDLGDRLLVPGFVDIHAHGGGGAAYTDGVDAARTVVAAHLAHGTTSAMASLVTDAVPVLEDQVRALVPLVRAGELLGIHLEGPWLSELHCGAHDPDLLRDPMRHDIDTLLAAGEGTVRMVTLAIERLGGLAAVRHLAEAGVIVAPGHSHATYAEANLAIDEGARVATHLFNAERPIHHREPGLVVALLERPEVTVELIADGVHLHPAMVGDIARIKRGRFVLVTDAMAAAGSEDGDYELGPLKVEVRGGVARLAHGGAIAGSTLTLDRAVRFCVERAGIDLVDAVRAATLTPATVIGRDDIGRIAPGAYADLVVLRPDLTVEAVHRHGRRVR</sequence>
<dbReference type="InterPro" id="IPR003764">
    <property type="entry name" value="GlcNAc_6-P_deAcase"/>
</dbReference>
<feature type="binding site" evidence="7">
    <location>
        <begin position="218"/>
        <end position="219"/>
    </location>
    <ligand>
        <name>substrate</name>
    </ligand>
</feature>
<dbReference type="PANTHER" id="PTHR11113:SF14">
    <property type="entry name" value="N-ACETYLGLUCOSAMINE-6-PHOSPHATE DEACETYLASE"/>
    <property type="match status" value="1"/>
</dbReference>
<gene>
    <name evidence="10" type="primary">nagA</name>
    <name evidence="10" type="ORF">Rai3103_06935</name>
</gene>
<feature type="binding site" evidence="8">
    <location>
        <position position="215"/>
    </location>
    <ligand>
        <name>Zn(2+)</name>
        <dbReference type="ChEBI" id="CHEBI:29105"/>
    </ligand>
</feature>
<protein>
    <submittedName>
        <fullName evidence="10">N-acetylglucosamine-6-phosphate deacetylase</fullName>
        <ecNumber evidence="10">3.5.1.25</ecNumber>
    </submittedName>
</protein>
<dbReference type="PANTHER" id="PTHR11113">
    <property type="entry name" value="N-ACETYLGLUCOSAMINE-6-PHOSPHATE DEACETYLASE"/>
    <property type="match status" value="1"/>
</dbReference>
<feature type="binding site" evidence="8">
    <location>
        <position position="194"/>
    </location>
    <ligand>
        <name>Zn(2+)</name>
        <dbReference type="ChEBI" id="CHEBI:29105"/>
    </ligand>
</feature>
<dbReference type="Proteomes" id="UP000386847">
    <property type="component" value="Chromosome"/>
</dbReference>
<evidence type="ECO:0000256" key="6">
    <source>
        <dbReference type="PIRSR" id="PIRSR038994-1"/>
    </source>
</evidence>
<evidence type="ECO:0000256" key="8">
    <source>
        <dbReference type="PIRSR" id="PIRSR038994-3"/>
    </source>
</evidence>
<feature type="binding site" evidence="7">
    <location>
        <begin position="306"/>
        <end position="308"/>
    </location>
    <ligand>
        <name>substrate</name>
    </ligand>
</feature>
<keyword evidence="2 8" id="KW-0479">Metal-binding</keyword>
<keyword evidence="4 5" id="KW-0119">Carbohydrate metabolism</keyword>
<dbReference type="InterPro" id="IPR032466">
    <property type="entry name" value="Metal_Hydrolase"/>
</dbReference>
<dbReference type="InterPro" id="IPR011059">
    <property type="entry name" value="Metal-dep_hydrolase_composite"/>
</dbReference>
<dbReference type="RefSeq" id="WP_153571976.1">
    <property type="nucleotide sequence ID" value="NZ_CP045725.1"/>
</dbReference>
<feature type="binding site" evidence="7">
    <location>
        <position position="139"/>
    </location>
    <ligand>
        <name>substrate</name>
    </ligand>
</feature>
<evidence type="ECO:0000259" key="9">
    <source>
        <dbReference type="Pfam" id="PF01979"/>
    </source>
</evidence>
<dbReference type="KEGG" id="rain:Rai3103_06935"/>
<evidence type="ECO:0000256" key="7">
    <source>
        <dbReference type="PIRSR" id="PIRSR038994-2"/>
    </source>
</evidence>
<dbReference type="PIRSF" id="PIRSF038994">
    <property type="entry name" value="NagA"/>
    <property type="match status" value="1"/>
</dbReference>
<dbReference type="NCBIfam" id="TIGR00221">
    <property type="entry name" value="nagA"/>
    <property type="match status" value="1"/>
</dbReference>
<comment type="similarity">
    <text evidence="1 5">Belongs to the metallo-dependent hydrolases superfamily. NagA family.</text>
</comment>
<evidence type="ECO:0000313" key="10">
    <source>
        <dbReference type="EMBL" id="QGF23445.1"/>
    </source>
</evidence>
<evidence type="ECO:0000256" key="5">
    <source>
        <dbReference type="PIRNR" id="PIRNR038994"/>
    </source>
</evidence>
<reference evidence="10 11" key="1">
    <citation type="submission" date="2019-10" db="EMBL/GenBank/DDBJ databases">
        <title>Genomic analysis of Raineyella sp. CBA3103.</title>
        <authorList>
            <person name="Roh S.W."/>
        </authorList>
    </citation>
    <scope>NUCLEOTIDE SEQUENCE [LARGE SCALE GENOMIC DNA]</scope>
    <source>
        <strain evidence="10 11">CBA3103</strain>
    </source>
</reference>
<accession>A0A5Q2FFH2</accession>
<organism evidence="10 11">
    <name type="scientific">Raineyella fluvialis</name>
    <dbReference type="NCBI Taxonomy" id="2662261"/>
    <lineage>
        <taxon>Bacteria</taxon>
        <taxon>Bacillati</taxon>
        <taxon>Actinomycetota</taxon>
        <taxon>Actinomycetes</taxon>
        <taxon>Propionibacteriales</taxon>
        <taxon>Propionibacteriaceae</taxon>
        <taxon>Raineyella</taxon>
    </lineage>
</organism>
<feature type="binding site" evidence="7">
    <location>
        <position position="226"/>
    </location>
    <ligand>
        <name>substrate</name>
    </ligand>
</feature>
<keyword evidence="11" id="KW-1185">Reference proteome</keyword>
<dbReference type="Pfam" id="PF01979">
    <property type="entry name" value="Amidohydro_1"/>
    <property type="match status" value="1"/>
</dbReference>
<keyword evidence="3 5" id="KW-0378">Hydrolase</keyword>
<proteinExistence type="inferred from homology"/>
<dbReference type="SUPFAM" id="SSF51338">
    <property type="entry name" value="Composite domain of metallo-dependent hydrolases"/>
    <property type="match status" value="1"/>
</dbReference>
<feature type="active site" description="Proton donor/acceptor" evidence="6">
    <location>
        <position position="272"/>
    </location>
</feature>
<feature type="binding site" evidence="7">
    <location>
        <position position="250"/>
    </location>
    <ligand>
        <name>substrate</name>
    </ligand>
</feature>
<dbReference type="SUPFAM" id="SSF51556">
    <property type="entry name" value="Metallo-dependent hydrolases"/>
    <property type="match status" value="1"/>
</dbReference>
<evidence type="ECO:0000313" key="11">
    <source>
        <dbReference type="Proteomes" id="UP000386847"/>
    </source>
</evidence>
<dbReference type="Gene3D" id="3.20.20.140">
    <property type="entry name" value="Metal-dependent hydrolases"/>
    <property type="match status" value="1"/>
</dbReference>
<comment type="cofactor">
    <cofactor evidence="8">
        <name>a divalent metal cation</name>
        <dbReference type="ChEBI" id="CHEBI:60240"/>
    </cofactor>
    <text evidence="8">Binds 1 divalent metal cation per subunit.</text>
</comment>
<dbReference type="EMBL" id="CP045725">
    <property type="protein sequence ID" value="QGF23445.1"/>
    <property type="molecule type" value="Genomic_DNA"/>
</dbReference>
<evidence type="ECO:0000256" key="2">
    <source>
        <dbReference type="ARBA" id="ARBA00022723"/>
    </source>
</evidence>
<dbReference type="GO" id="GO:0046872">
    <property type="term" value="F:metal ion binding"/>
    <property type="evidence" value="ECO:0007669"/>
    <property type="project" value="UniProtKB-KW"/>
</dbReference>
<feature type="domain" description="Amidohydrolase-related" evidence="9">
    <location>
        <begin position="55"/>
        <end position="372"/>
    </location>
</feature>
<dbReference type="EC" id="3.5.1.25" evidence="10"/>
<feature type="binding site" evidence="8">
    <location>
        <position position="128"/>
    </location>
    <ligand>
        <name>Zn(2+)</name>
        <dbReference type="ChEBI" id="CHEBI:29105"/>
    </ligand>
</feature>
<dbReference type="InterPro" id="IPR006680">
    <property type="entry name" value="Amidohydro-rel"/>
</dbReference>
<dbReference type="GO" id="GO:0008448">
    <property type="term" value="F:N-acetylglucosamine-6-phosphate deacetylase activity"/>
    <property type="evidence" value="ECO:0007669"/>
    <property type="project" value="UniProtKB-EC"/>
</dbReference>